<dbReference type="Pfam" id="PF20720">
    <property type="entry name" value="nSTAND3"/>
    <property type="match status" value="1"/>
</dbReference>
<keyword evidence="2" id="KW-0812">Transmembrane</keyword>
<evidence type="ECO:0000256" key="1">
    <source>
        <dbReference type="SAM" id="MobiDB-lite"/>
    </source>
</evidence>
<dbReference type="Proteomes" id="UP000005408">
    <property type="component" value="Unassembled WGS sequence"/>
</dbReference>
<dbReference type="EnsemblMetazoa" id="G18394.1">
    <property type="protein sequence ID" value="G18394.1:cds"/>
    <property type="gene ID" value="G18394"/>
</dbReference>
<evidence type="ECO:0000259" key="4">
    <source>
        <dbReference type="Pfam" id="PF20720"/>
    </source>
</evidence>
<dbReference type="Gene3D" id="1.25.40.20">
    <property type="entry name" value="Ankyrin repeat-containing domain"/>
    <property type="match status" value="1"/>
</dbReference>
<organism evidence="5 6">
    <name type="scientific">Magallana gigas</name>
    <name type="common">Pacific oyster</name>
    <name type="synonym">Crassostrea gigas</name>
    <dbReference type="NCBI Taxonomy" id="29159"/>
    <lineage>
        <taxon>Eukaryota</taxon>
        <taxon>Metazoa</taxon>
        <taxon>Spiralia</taxon>
        <taxon>Lophotrochozoa</taxon>
        <taxon>Mollusca</taxon>
        <taxon>Bivalvia</taxon>
        <taxon>Autobranchia</taxon>
        <taxon>Pteriomorphia</taxon>
        <taxon>Ostreida</taxon>
        <taxon>Ostreoidea</taxon>
        <taxon>Ostreidae</taxon>
        <taxon>Magallana</taxon>
    </lineage>
</organism>
<protein>
    <recommendedName>
        <fullName evidence="4">Novel STAND NTPase 3 domain-containing protein</fullName>
    </recommendedName>
</protein>
<accession>A0A8W8JBS9</accession>
<feature type="region of interest" description="Disordered" evidence="1">
    <location>
        <begin position="241"/>
        <end position="269"/>
    </location>
</feature>
<feature type="compositionally biased region" description="Polar residues" evidence="1">
    <location>
        <begin position="167"/>
        <end position="192"/>
    </location>
</feature>
<evidence type="ECO:0000313" key="5">
    <source>
        <dbReference type="EnsemblMetazoa" id="G18394.1:cds"/>
    </source>
</evidence>
<feature type="transmembrane region" description="Helical" evidence="2">
    <location>
        <begin position="210"/>
        <end position="233"/>
    </location>
</feature>
<keyword evidence="3" id="KW-0732">Signal</keyword>
<reference evidence="5" key="1">
    <citation type="submission" date="2022-08" db="UniProtKB">
        <authorList>
            <consortium name="EnsemblMetazoa"/>
        </authorList>
    </citation>
    <scope>IDENTIFICATION</scope>
    <source>
        <strain evidence="5">05x7-T-G4-1.051#20</strain>
    </source>
</reference>
<feature type="signal peptide" evidence="3">
    <location>
        <begin position="1"/>
        <end position="41"/>
    </location>
</feature>
<feature type="compositionally biased region" description="Basic and acidic residues" evidence="1">
    <location>
        <begin position="194"/>
        <end position="205"/>
    </location>
</feature>
<feature type="domain" description="Novel STAND NTPase 3" evidence="4">
    <location>
        <begin position="329"/>
        <end position="453"/>
    </location>
</feature>
<sequence length="855" mass="97875">MDGRRLKYYNDHKTSGRMNSLFRVPLILLMLILQVCRVANGYCPEAVKSVVKVESCPTNYQEWETAANLKNCKITAAKQKCSEADKYVYHCVIDGFENETLEVCAPQLLITGLCTEFNVDGGVIHIHHTTPCGNEKFPSCSETYKSSEAYKYQGCYELVYSKKGINSTSMPTNEPSTSYKPENDSRLISSTAIPKDKTPDEPENKDTPTIIAVIVVFAVALLVCIAIAIIYIFKKKRNTRKRKEPSVDKEERNSLIQNPVDNEQGPLRENTAMDDIIERKRPNPKDSEAGTGTDKYTFAMVKTFEDLREENKDESKRYLKYYQRIDQYFCETEMYKTAEAVFNKNGIVVFTGPPGCGKSMAAIHLIRKELHDWTFRKLHSLEELSYIDDDKSLVFIDNIFFRRTMDSDLGSWWDELDGIYEKYFASYDVEDLLNRLRIVMTARSNIKDEIAGDKTNRTKSLFFVLFFSEWHTKMGKIEKIDLKSESSCKEFLNKISPDLVKNFEPFDFNGLEEKAQKLSELLYELVKKRNISPEYQLYSLLFGMCCARKEGVLKTVNGMLRNNIEMLQNRVLTFVDDEGNYIPHIIIASKSSDEFVLNALKEISKKSESIATERNKTNMTLLMIAVKQKIPRANVIKYLKNTSPQHLLVKDTNASTVLHHLLGSENDDETCAQYLDTIMSDKKAIKCLPKDDFKGDTALSIAAKEIKHSRIWSMLKLLESGECIVETLNEKGCSPLHLSASSLKGDTPYLKLECCIRVIILLLYGANPNKQTDKSDEPIDECEYDGIRTILKNSLDEKTMENILDEYLKDMDNLENYKGIKNFELNLSERFTPGIRRGISKAVQYLKNIEFEKPT</sequence>
<evidence type="ECO:0000256" key="3">
    <source>
        <dbReference type="SAM" id="SignalP"/>
    </source>
</evidence>
<keyword evidence="6" id="KW-1185">Reference proteome</keyword>
<dbReference type="InterPro" id="IPR036770">
    <property type="entry name" value="Ankyrin_rpt-contain_sf"/>
</dbReference>
<dbReference type="SUPFAM" id="SSF48403">
    <property type="entry name" value="Ankyrin repeat"/>
    <property type="match status" value="1"/>
</dbReference>
<dbReference type="InterPro" id="IPR049050">
    <property type="entry name" value="nSTAND3"/>
</dbReference>
<feature type="compositionally biased region" description="Basic and acidic residues" evidence="1">
    <location>
        <begin position="244"/>
        <end position="253"/>
    </location>
</feature>
<dbReference type="InterPro" id="IPR027417">
    <property type="entry name" value="P-loop_NTPase"/>
</dbReference>
<feature type="chain" id="PRO_5036467008" description="Novel STAND NTPase 3 domain-containing protein" evidence="3">
    <location>
        <begin position="42"/>
        <end position="855"/>
    </location>
</feature>
<evidence type="ECO:0000256" key="2">
    <source>
        <dbReference type="SAM" id="Phobius"/>
    </source>
</evidence>
<proteinExistence type="predicted"/>
<keyword evidence="2" id="KW-0472">Membrane</keyword>
<dbReference type="SUPFAM" id="SSF52540">
    <property type="entry name" value="P-loop containing nucleoside triphosphate hydrolases"/>
    <property type="match status" value="1"/>
</dbReference>
<feature type="region of interest" description="Disordered" evidence="1">
    <location>
        <begin position="167"/>
        <end position="205"/>
    </location>
</feature>
<name>A0A8W8JBS9_MAGGI</name>
<keyword evidence="2" id="KW-1133">Transmembrane helix</keyword>
<dbReference type="AlphaFoldDB" id="A0A8W8JBS9"/>
<evidence type="ECO:0000313" key="6">
    <source>
        <dbReference type="Proteomes" id="UP000005408"/>
    </source>
</evidence>